<evidence type="ECO:0000313" key="4">
    <source>
        <dbReference type="Proteomes" id="UP000262142"/>
    </source>
</evidence>
<name>A0A383TVQ4_9FLAO</name>
<evidence type="ECO:0000259" key="2">
    <source>
        <dbReference type="Pfam" id="PF00561"/>
    </source>
</evidence>
<evidence type="ECO:0000256" key="1">
    <source>
        <dbReference type="ARBA" id="ARBA00022801"/>
    </source>
</evidence>
<dbReference type="SUPFAM" id="SSF53474">
    <property type="entry name" value="alpha/beta-Hydrolases"/>
    <property type="match status" value="1"/>
</dbReference>
<dbReference type="Proteomes" id="UP000262142">
    <property type="component" value="Unassembled WGS sequence"/>
</dbReference>
<dbReference type="EC" id="3.1.-.-" evidence="3"/>
<dbReference type="EMBL" id="UNSC01000001">
    <property type="protein sequence ID" value="SZD71239.1"/>
    <property type="molecule type" value="Genomic_DNA"/>
</dbReference>
<reference evidence="3 4" key="1">
    <citation type="submission" date="2018-09" db="EMBL/GenBank/DDBJ databases">
        <authorList>
            <consortium name="Pathogen Informatics"/>
        </authorList>
    </citation>
    <scope>NUCLEOTIDE SEQUENCE [LARGE SCALE GENOMIC DNA]</scope>
    <source>
        <strain evidence="3 4">OH-22767</strain>
    </source>
</reference>
<dbReference type="OrthoDB" id="9808398at2"/>
<protein>
    <submittedName>
        <fullName evidence="3">Esterase ybfF</fullName>
        <ecNumber evidence="3">3.1.-.-</ecNumber>
    </submittedName>
</protein>
<dbReference type="GO" id="GO:0016787">
    <property type="term" value="F:hydrolase activity"/>
    <property type="evidence" value="ECO:0007669"/>
    <property type="project" value="UniProtKB-KW"/>
</dbReference>
<dbReference type="PANTHER" id="PTHR46118:SF4">
    <property type="entry name" value="PROTEIN ABHD11"/>
    <property type="match status" value="1"/>
</dbReference>
<dbReference type="AlphaFoldDB" id="A0A383TVQ4"/>
<accession>A0A383TVQ4</accession>
<keyword evidence="4" id="KW-1185">Reference proteome</keyword>
<dbReference type="Pfam" id="PF00561">
    <property type="entry name" value="Abhydrolase_1"/>
    <property type="match status" value="1"/>
</dbReference>
<organism evidence="3 4">
    <name type="scientific">Candidatus Ornithobacterium hominis</name>
    <dbReference type="NCBI Taxonomy" id="2497989"/>
    <lineage>
        <taxon>Bacteria</taxon>
        <taxon>Pseudomonadati</taxon>
        <taxon>Bacteroidota</taxon>
        <taxon>Flavobacteriia</taxon>
        <taxon>Flavobacteriales</taxon>
        <taxon>Weeksellaceae</taxon>
        <taxon>Ornithobacterium</taxon>
    </lineage>
</organism>
<proteinExistence type="predicted"/>
<dbReference type="RefSeq" id="WP_119057600.1">
    <property type="nucleotide sequence ID" value="NZ_UNSC01000001.1"/>
</dbReference>
<dbReference type="PANTHER" id="PTHR46118">
    <property type="entry name" value="PROTEIN ABHD11"/>
    <property type="match status" value="1"/>
</dbReference>
<feature type="domain" description="AB hydrolase-1" evidence="2">
    <location>
        <begin position="16"/>
        <end position="245"/>
    </location>
</feature>
<dbReference type="Gene3D" id="3.40.50.1820">
    <property type="entry name" value="alpha/beta hydrolase"/>
    <property type="match status" value="1"/>
</dbReference>
<evidence type="ECO:0000313" key="3">
    <source>
        <dbReference type="EMBL" id="SZD71239.1"/>
    </source>
</evidence>
<gene>
    <name evidence="3" type="primary">ybfF</name>
    <name evidence="3" type="ORF">SAMEA104719789_00334</name>
</gene>
<keyword evidence="1 3" id="KW-0378">Hydrolase</keyword>
<dbReference type="InterPro" id="IPR029058">
    <property type="entry name" value="AB_hydrolase_fold"/>
</dbReference>
<dbReference type="InterPro" id="IPR000073">
    <property type="entry name" value="AB_hydrolase_1"/>
</dbReference>
<sequence length="258" mass="29567">MSNNILFSKIVGNSEKHLLILHGLFGQLDNWGTLGNRFAENFTVHLLDARNHGRSFHSAEMSHELMAEDLLNYIETQKIDSVDLIGHSLGGKAAMYFALEHPTKLKHLLVADIAPKAYAPHHLEIIKALKNLDFSQIERRSDADDQLKALIKNAAVRQFLLKSLNRKKNGIYELRFNLDALSKNYNELIGQNLPDKKFEGETLFLGGENSSYIEKGDEILIHRYFPRAEIKQIQEAGHWLHAEKPDEFYEISMNFFKP</sequence>